<protein>
    <recommendedName>
        <fullName evidence="4">Membrane transporter protein</fullName>
    </recommendedName>
</protein>
<dbReference type="Proteomes" id="UP001597308">
    <property type="component" value="Unassembled WGS sequence"/>
</dbReference>
<sequence length="80" mass="7972">MAALAREPMQDLLGSVSGSAVGMTLGLFGGGGPILAAPLMMYFVGGPSAHVAICASAFAVAAAPGSNLCDASHVMRYERC</sequence>
<dbReference type="EMBL" id="JBHUER010000003">
    <property type="protein sequence ID" value="MFD1702573.1"/>
    <property type="molecule type" value="Genomic_DNA"/>
</dbReference>
<keyword evidence="1" id="KW-0812">Transmembrane</keyword>
<name>A0ABW4K579_9HYPH</name>
<evidence type="ECO:0000313" key="3">
    <source>
        <dbReference type="Proteomes" id="UP001597308"/>
    </source>
</evidence>
<organism evidence="2 3">
    <name type="scientific">Methylopila henanensis</name>
    <dbReference type="NCBI Taxonomy" id="873516"/>
    <lineage>
        <taxon>Bacteria</taxon>
        <taxon>Pseudomonadati</taxon>
        <taxon>Pseudomonadota</taxon>
        <taxon>Alphaproteobacteria</taxon>
        <taxon>Hyphomicrobiales</taxon>
        <taxon>Methylopilaceae</taxon>
        <taxon>Methylopila</taxon>
    </lineage>
</organism>
<reference evidence="3" key="1">
    <citation type="journal article" date="2019" name="Int. J. Syst. Evol. Microbiol.">
        <title>The Global Catalogue of Microorganisms (GCM) 10K type strain sequencing project: providing services to taxonomists for standard genome sequencing and annotation.</title>
        <authorList>
            <consortium name="The Broad Institute Genomics Platform"/>
            <consortium name="The Broad Institute Genome Sequencing Center for Infectious Disease"/>
            <person name="Wu L."/>
            <person name="Ma J."/>
        </authorList>
    </citation>
    <scope>NUCLEOTIDE SEQUENCE [LARGE SCALE GENOMIC DNA]</scope>
    <source>
        <strain evidence="3">KCTC 23707</strain>
    </source>
</reference>
<comment type="caution">
    <text evidence="2">The sequence shown here is derived from an EMBL/GenBank/DDBJ whole genome shotgun (WGS) entry which is preliminary data.</text>
</comment>
<dbReference type="RefSeq" id="WP_378797994.1">
    <property type="nucleotide sequence ID" value="NZ_JBHUER010000003.1"/>
</dbReference>
<keyword evidence="1" id="KW-0472">Membrane</keyword>
<accession>A0ABW4K579</accession>
<evidence type="ECO:0008006" key="4">
    <source>
        <dbReference type="Google" id="ProtNLM"/>
    </source>
</evidence>
<proteinExistence type="predicted"/>
<gene>
    <name evidence="2" type="ORF">ACFSCV_06095</name>
</gene>
<keyword evidence="1" id="KW-1133">Transmembrane helix</keyword>
<feature type="transmembrane region" description="Helical" evidence="1">
    <location>
        <begin position="48"/>
        <end position="69"/>
    </location>
</feature>
<feature type="transmembrane region" description="Helical" evidence="1">
    <location>
        <begin position="12"/>
        <end position="36"/>
    </location>
</feature>
<keyword evidence="3" id="KW-1185">Reference proteome</keyword>
<evidence type="ECO:0000313" key="2">
    <source>
        <dbReference type="EMBL" id="MFD1702573.1"/>
    </source>
</evidence>
<evidence type="ECO:0000256" key="1">
    <source>
        <dbReference type="SAM" id="Phobius"/>
    </source>
</evidence>